<organism evidence="10">
    <name type="scientific">Ignisphaera aggregans</name>
    <dbReference type="NCBI Taxonomy" id="334771"/>
    <lineage>
        <taxon>Archaea</taxon>
        <taxon>Thermoproteota</taxon>
        <taxon>Thermoprotei</taxon>
        <taxon>Desulfurococcales</taxon>
        <taxon>Desulfurococcaceae</taxon>
        <taxon>Ignisphaera</taxon>
    </lineage>
</organism>
<dbReference type="Pfam" id="PF02073">
    <property type="entry name" value="Peptidase_M29"/>
    <property type="match status" value="1"/>
</dbReference>
<comment type="caution">
    <text evidence="10">The sequence shown here is derived from an EMBL/GenBank/DDBJ whole genome shotgun (WGS) entry which is preliminary data.</text>
</comment>
<evidence type="ECO:0000256" key="1">
    <source>
        <dbReference type="ARBA" id="ARBA00001941"/>
    </source>
</evidence>
<reference evidence="10" key="1">
    <citation type="journal article" date="2020" name="mSystems">
        <title>Genome- and Community-Level Interaction Insights into Carbon Utilization and Element Cycling Functions of Hydrothermarchaeota in Hydrothermal Sediment.</title>
        <authorList>
            <person name="Zhou Z."/>
            <person name="Liu Y."/>
            <person name="Xu W."/>
            <person name="Pan J."/>
            <person name="Luo Z.H."/>
            <person name="Li M."/>
        </authorList>
    </citation>
    <scope>NUCLEOTIDE SEQUENCE [LARGE SCALE GENOMIC DNA]</scope>
    <source>
        <strain evidence="10">SpSt-732</strain>
    </source>
</reference>
<comment type="similarity">
    <text evidence="4">Belongs to the peptidase M29 family.</text>
</comment>
<keyword evidence="7" id="KW-0479">Metal-binding</keyword>
<dbReference type="GO" id="GO:0004177">
    <property type="term" value="F:aminopeptidase activity"/>
    <property type="evidence" value="ECO:0007669"/>
    <property type="project" value="UniProtKB-KW"/>
</dbReference>
<evidence type="ECO:0000256" key="8">
    <source>
        <dbReference type="ARBA" id="ARBA00022801"/>
    </source>
</evidence>
<dbReference type="GO" id="GO:0006508">
    <property type="term" value="P:proteolysis"/>
    <property type="evidence" value="ECO:0007669"/>
    <property type="project" value="UniProtKB-KW"/>
</dbReference>
<evidence type="ECO:0000256" key="7">
    <source>
        <dbReference type="ARBA" id="ARBA00022723"/>
    </source>
</evidence>
<gene>
    <name evidence="10" type="ORF">ENV14_01315</name>
</gene>
<evidence type="ECO:0000256" key="4">
    <source>
        <dbReference type="ARBA" id="ARBA00008236"/>
    </source>
</evidence>
<dbReference type="Gene3D" id="3.40.1830.10">
    <property type="entry name" value="Thermophilic metalloprotease (M29)"/>
    <property type="match status" value="1"/>
</dbReference>
<evidence type="ECO:0000256" key="3">
    <source>
        <dbReference type="ARBA" id="ARBA00001947"/>
    </source>
</evidence>
<keyword evidence="6" id="KW-0645">Protease</keyword>
<dbReference type="InterPro" id="IPR052170">
    <property type="entry name" value="M29_Exopeptidase"/>
</dbReference>
<proteinExistence type="inferred from homology"/>
<dbReference type="InterPro" id="IPR000787">
    <property type="entry name" value="Peptidase_M29"/>
</dbReference>
<comment type="cofactor">
    <cofactor evidence="3">
        <name>Zn(2+)</name>
        <dbReference type="ChEBI" id="CHEBI:29105"/>
    </cofactor>
</comment>
<evidence type="ECO:0000256" key="2">
    <source>
        <dbReference type="ARBA" id="ARBA00001946"/>
    </source>
</evidence>
<accession>A0A7C4FGQ8</accession>
<dbReference type="EMBL" id="DTFF01000012">
    <property type="protein sequence ID" value="HGI87028.1"/>
    <property type="molecule type" value="Genomic_DNA"/>
</dbReference>
<dbReference type="InterPro" id="IPR035097">
    <property type="entry name" value="M29_N-terminal"/>
</dbReference>
<comment type="cofactor">
    <cofactor evidence="1">
        <name>Co(2+)</name>
        <dbReference type="ChEBI" id="CHEBI:48828"/>
    </cofactor>
</comment>
<dbReference type="SUPFAM" id="SSF144052">
    <property type="entry name" value="Thermophilic metalloprotease-like"/>
    <property type="match status" value="1"/>
</dbReference>
<comment type="cofactor">
    <cofactor evidence="2">
        <name>Mg(2+)</name>
        <dbReference type="ChEBI" id="CHEBI:18420"/>
    </cofactor>
</comment>
<sequence>MRDLDKYAKLIADYCTSIRKFDEVLISGSTEAMPLIRELWREIVVRGAYPRLVIADDMLAELFYRYASQELLEYVSPIDRFIAEKITVRISILSPQHTKPLISIDPERVRVRSKANKVFTEIFMKRDATGDLRWVVAPYPTRALAQEAGMSTIEFEEFVYRALKLYEVDPTSAWVIQAKKQERIVALLSKVDELHIVSENADLLVKVGGRTWINDDGKNNMPGGEVFTAPHEDSVEGFVAFEYPAVYGGYEVEGVKLVFKQGEVVEASATRGEEFLKKMLGVDEGAKRVGEIAFGLNYDITRFTKEILFDEKIGGTIHIALGAAYLKTGGKNVSSIHWDMVKDMRKGKVFADKDLVYENGQFLKDIA</sequence>
<evidence type="ECO:0000313" key="10">
    <source>
        <dbReference type="EMBL" id="HGI87028.1"/>
    </source>
</evidence>
<dbReference type="PANTHER" id="PTHR34448">
    <property type="entry name" value="AMINOPEPTIDASE"/>
    <property type="match status" value="1"/>
</dbReference>
<keyword evidence="8" id="KW-0378">Hydrolase</keyword>
<keyword evidence="9" id="KW-0482">Metalloprotease</keyword>
<evidence type="ECO:0000256" key="6">
    <source>
        <dbReference type="ARBA" id="ARBA00022670"/>
    </source>
</evidence>
<dbReference type="PANTHER" id="PTHR34448:SF1">
    <property type="entry name" value="BLL6088 PROTEIN"/>
    <property type="match status" value="1"/>
</dbReference>
<evidence type="ECO:0000256" key="5">
    <source>
        <dbReference type="ARBA" id="ARBA00022438"/>
    </source>
</evidence>
<dbReference type="GO" id="GO:0046872">
    <property type="term" value="F:metal ion binding"/>
    <property type="evidence" value="ECO:0007669"/>
    <property type="project" value="UniProtKB-KW"/>
</dbReference>
<dbReference type="GO" id="GO:0008237">
    <property type="term" value="F:metallopeptidase activity"/>
    <property type="evidence" value="ECO:0007669"/>
    <property type="project" value="UniProtKB-KW"/>
</dbReference>
<protein>
    <submittedName>
        <fullName evidence="10">Aminopeptidase</fullName>
    </submittedName>
</protein>
<name>A0A7C4FGQ8_9CREN</name>
<dbReference type="AlphaFoldDB" id="A0A7C4FGQ8"/>
<evidence type="ECO:0000256" key="9">
    <source>
        <dbReference type="ARBA" id="ARBA00023049"/>
    </source>
</evidence>
<keyword evidence="5 10" id="KW-0031">Aminopeptidase</keyword>